<dbReference type="Pfam" id="PF00078">
    <property type="entry name" value="RVT_1"/>
    <property type="match status" value="1"/>
</dbReference>
<evidence type="ECO:0000259" key="8">
    <source>
        <dbReference type="Pfam" id="PF17917"/>
    </source>
</evidence>
<dbReference type="InterPro" id="IPR043128">
    <property type="entry name" value="Rev_trsase/Diguanyl_cyclase"/>
</dbReference>
<evidence type="ECO:0000256" key="1">
    <source>
        <dbReference type="ARBA" id="ARBA00022679"/>
    </source>
</evidence>
<dbReference type="FunFam" id="3.30.70.270:FF:000063">
    <property type="entry name" value="Zinc knuckle domaincontaining protein"/>
    <property type="match status" value="1"/>
</dbReference>
<evidence type="ECO:0000256" key="4">
    <source>
        <dbReference type="ARBA" id="ARBA00022759"/>
    </source>
</evidence>
<dbReference type="FunFam" id="3.30.70.270:FF:000003">
    <property type="entry name" value="Transposon Ty3-G Gag-Pol polyprotein"/>
    <property type="match status" value="1"/>
</dbReference>
<comment type="caution">
    <text evidence="9">The sequence shown here is derived from an EMBL/GenBank/DDBJ whole genome shotgun (WGS) entry which is preliminary data.</text>
</comment>
<organism evidence="9 10">
    <name type="scientific">Austropuccinia psidii MF-1</name>
    <dbReference type="NCBI Taxonomy" id="1389203"/>
    <lineage>
        <taxon>Eukaryota</taxon>
        <taxon>Fungi</taxon>
        <taxon>Dikarya</taxon>
        <taxon>Basidiomycota</taxon>
        <taxon>Pucciniomycotina</taxon>
        <taxon>Pucciniomycetes</taxon>
        <taxon>Pucciniales</taxon>
        <taxon>Sphaerophragmiaceae</taxon>
        <taxon>Austropuccinia</taxon>
    </lineage>
</organism>
<feature type="domain" description="Reverse transcriptase" evidence="7">
    <location>
        <begin position="1"/>
        <end position="80"/>
    </location>
</feature>
<dbReference type="GO" id="GO:0003964">
    <property type="term" value="F:RNA-directed DNA polymerase activity"/>
    <property type="evidence" value="ECO:0007669"/>
    <property type="project" value="UniProtKB-KW"/>
</dbReference>
<accession>A0A9Q3HDU0</accession>
<evidence type="ECO:0000313" key="10">
    <source>
        <dbReference type="Proteomes" id="UP000765509"/>
    </source>
</evidence>
<feature type="domain" description="Reverse transcriptase RNase H-like" evidence="8">
    <location>
        <begin position="171"/>
        <end position="275"/>
    </location>
</feature>
<dbReference type="GO" id="GO:0004519">
    <property type="term" value="F:endonuclease activity"/>
    <property type="evidence" value="ECO:0007669"/>
    <property type="project" value="UniProtKB-KW"/>
</dbReference>
<keyword evidence="2" id="KW-0548">Nucleotidyltransferase</keyword>
<evidence type="ECO:0000259" key="7">
    <source>
        <dbReference type="Pfam" id="PF00078"/>
    </source>
</evidence>
<protein>
    <recommendedName>
        <fullName evidence="11">Reverse transcriptase domain-containing protein</fullName>
    </recommendedName>
</protein>
<dbReference type="GO" id="GO:0016787">
    <property type="term" value="F:hydrolase activity"/>
    <property type="evidence" value="ECO:0007669"/>
    <property type="project" value="UniProtKB-KW"/>
</dbReference>
<dbReference type="InterPro" id="IPR043502">
    <property type="entry name" value="DNA/RNA_pol_sf"/>
</dbReference>
<dbReference type="Proteomes" id="UP000765509">
    <property type="component" value="Unassembled WGS sequence"/>
</dbReference>
<keyword evidence="10" id="KW-1185">Reference proteome</keyword>
<dbReference type="InterPro" id="IPR050951">
    <property type="entry name" value="Retrovirus_Pol_polyprotein"/>
</dbReference>
<evidence type="ECO:0000256" key="3">
    <source>
        <dbReference type="ARBA" id="ARBA00022722"/>
    </source>
</evidence>
<evidence type="ECO:0000313" key="9">
    <source>
        <dbReference type="EMBL" id="MBW0500667.1"/>
    </source>
</evidence>
<evidence type="ECO:0000256" key="6">
    <source>
        <dbReference type="ARBA" id="ARBA00022918"/>
    </source>
</evidence>
<dbReference type="PANTHER" id="PTHR37984">
    <property type="entry name" value="PROTEIN CBG26694"/>
    <property type="match status" value="1"/>
</dbReference>
<keyword evidence="6" id="KW-0695">RNA-directed DNA polymerase</keyword>
<keyword evidence="5" id="KW-0378">Hydrolase</keyword>
<dbReference type="InterPro" id="IPR000477">
    <property type="entry name" value="RT_dom"/>
</dbReference>
<dbReference type="Gene3D" id="3.30.70.270">
    <property type="match status" value="2"/>
</dbReference>
<keyword evidence="4" id="KW-0255">Endonuclease</keyword>
<dbReference type="AlphaFoldDB" id="A0A9Q3HDU0"/>
<dbReference type="CDD" id="cd09274">
    <property type="entry name" value="RNase_HI_RT_Ty3"/>
    <property type="match status" value="1"/>
</dbReference>
<keyword evidence="1" id="KW-0808">Transferase</keyword>
<evidence type="ECO:0000256" key="5">
    <source>
        <dbReference type="ARBA" id="ARBA00022801"/>
    </source>
</evidence>
<keyword evidence="3" id="KW-0540">Nuclease</keyword>
<evidence type="ECO:0000256" key="2">
    <source>
        <dbReference type="ARBA" id="ARBA00022695"/>
    </source>
</evidence>
<dbReference type="InterPro" id="IPR041373">
    <property type="entry name" value="RT_RNaseH"/>
</dbReference>
<sequence>MPFVLTNAPATFQNIVNHIFADFLDIFALVYLDDIIVFASSEEQNVKHVASVLERLRDNHLFSKASNCVFHASSVEYLGYFASSYGLKMDSSKVQNILNWPQPKNIKALQSFLIFSNFYRCFIKNCSKKITALTSLLKKDSPYIFNEESLSKLKIIKEAFTTSPILSHFNPSLPAIVETDSSDYSLGAVLSQVNDSGKHPIAFESCKLLSAELEIKIHEKELLGIVWVLKLWRDFLLSLSNHFEVLRDHCSLQYFVSYKVLTCPHARWAAFLSEFLLSLTAQEG</sequence>
<dbReference type="EMBL" id="AVOT02015937">
    <property type="protein sequence ID" value="MBW0500667.1"/>
    <property type="molecule type" value="Genomic_DNA"/>
</dbReference>
<reference evidence="9" key="1">
    <citation type="submission" date="2021-03" db="EMBL/GenBank/DDBJ databases">
        <title>Draft genome sequence of rust myrtle Austropuccinia psidii MF-1, a brazilian biotype.</title>
        <authorList>
            <person name="Quecine M.C."/>
            <person name="Pachon D.M.R."/>
            <person name="Bonatelli M.L."/>
            <person name="Correr F.H."/>
            <person name="Franceschini L.M."/>
            <person name="Leite T.F."/>
            <person name="Margarido G.R.A."/>
            <person name="Almeida C.A."/>
            <person name="Ferrarezi J.A."/>
            <person name="Labate C.A."/>
        </authorList>
    </citation>
    <scope>NUCLEOTIDE SEQUENCE</scope>
    <source>
        <strain evidence="9">MF-1</strain>
    </source>
</reference>
<gene>
    <name evidence="9" type="ORF">O181_040382</name>
</gene>
<dbReference type="CDD" id="cd01647">
    <property type="entry name" value="RT_LTR"/>
    <property type="match status" value="1"/>
</dbReference>
<name>A0A9Q3HDU0_9BASI</name>
<evidence type="ECO:0008006" key="11">
    <source>
        <dbReference type="Google" id="ProtNLM"/>
    </source>
</evidence>
<dbReference type="Pfam" id="PF17917">
    <property type="entry name" value="RT_RNaseH"/>
    <property type="match status" value="1"/>
</dbReference>
<dbReference type="PANTHER" id="PTHR37984:SF5">
    <property type="entry name" value="PROTEIN NYNRIN-LIKE"/>
    <property type="match status" value="1"/>
</dbReference>
<dbReference type="SUPFAM" id="SSF56672">
    <property type="entry name" value="DNA/RNA polymerases"/>
    <property type="match status" value="1"/>
</dbReference>
<proteinExistence type="predicted"/>